<dbReference type="Proteomes" id="UP000427108">
    <property type="component" value="Chromosome"/>
</dbReference>
<evidence type="ECO:0000313" key="2">
    <source>
        <dbReference type="Proteomes" id="UP000427108"/>
    </source>
</evidence>
<gene>
    <name evidence="1" type="ORF">GJ746_24670</name>
</gene>
<proteinExistence type="predicted"/>
<dbReference type="RefSeq" id="WP_154682518.1">
    <property type="nucleotide sequence ID" value="NZ_CP046115.1"/>
</dbReference>
<evidence type="ECO:0000313" key="1">
    <source>
        <dbReference type="EMBL" id="QGN40312.1"/>
    </source>
</evidence>
<organism evidence="1 2">
    <name type="scientific">Klebsiella oxytoca</name>
    <dbReference type="NCBI Taxonomy" id="571"/>
    <lineage>
        <taxon>Bacteria</taxon>
        <taxon>Pseudomonadati</taxon>
        <taxon>Pseudomonadota</taxon>
        <taxon>Gammaproteobacteria</taxon>
        <taxon>Enterobacterales</taxon>
        <taxon>Enterobacteriaceae</taxon>
        <taxon>Klebsiella/Raoultella group</taxon>
        <taxon>Klebsiella</taxon>
    </lineage>
</organism>
<sequence>MLGLGSYPDIRILTFKIPTDLNFSDLIIPLRTISHQKEVTGYMRNQPSAQSAIPTTGYIRRYRLAEMLGMLQTQFSQLAESIGSDLYPVINDVLGIISDFIREHPGASKALAYGTMAGGTLGAAALLKGLFTRGAAIKFSGGGSAAAAAGGSALGMVPQLALAAGTAYMTEPLLDSALNTAFGNFDYFQRLRTAQTWGDFGDALMGKGDAHWNGGKWVDNRDGLPGVTGQANGGTSLPRGIRNNNPGNLNFAGQRGASLEGGPGGRFATFDSMDEGVAALHRQLGLYLQRGKNTISSIVKTYAPSSDGNNVGAYIQALSKKTGLDPNAVISAGDTQTMVNLMKGIIDHENGGNYLSKGDISRVISSGMNYDPMQYLSGYGAPVVSSTSSHTGGTINQTNHYNITAGGVDADGLVRRIKQEQSEDIHQALNMTKTDKF</sequence>
<dbReference type="OrthoDB" id="8849052at2"/>
<name>A0A6B8MUW6_KLEOX</name>
<dbReference type="AlphaFoldDB" id="A0A6B8MUW6"/>
<protein>
    <submittedName>
        <fullName evidence="1">Uncharacterized protein</fullName>
    </submittedName>
</protein>
<reference evidence="1 2" key="1">
    <citation type="submission" date="2019-11" db="EMBL/GenBank/DDBJ databases">
        <title>Isolation and Application of One Kind of P-Hydroxybenzoic Acid Degrading Bacterium in Mitigating Cropping Obstacle of Cucumber.</title>
        <authorList>
            <person name="Wu F."/>
            <person name="An Y."/>
        </authorList>
    </citation>
    <scope>NUCLEOTIDE SEQUENCE [LARGE SCALE GENOMIC DNA]</scope>
    <source>
        <strain evidence="1 2">P620</strain>
    </source>
</reference>
<dbReference type="EMBL" id="CP046115">
    <property type="protein sequence ID" value="QGN40312.1"/>
    <property type="molecule type" value="Genomic_DNA"/>
</dbReference>
<accession>A0A6B8MUW6</accession>